<dbReference type="GO" id="GO:0008909">
    <property type="term" value="F:isochorismate synthase activity"/>
    <property type="evidence" value="ECO:0007669"/>
    <property type="project" value="UniProtKB-EC"/>
</dbReference>
<reference evidence="8" key="1">
    <citation type="submission" date="2020-05" db="EMBL/GenBank/DDBJ databases">
        <authorList>
            <person name="Chiriac C."/>
            <person name="Salcher M."/>
            <person name="Ghai R."/>
            <person name="Kavagutti S V."/>
        </authorList>
    </citation>
    <scope>NUCLEOTIDE SEQUENCE</scope>
</reference>
<dbReference type="Pfam" id="PF00425">
    <property type="entry name" value="Chorismate_bind"/>
    <property type="match status" value="1"/>
</dbReference>
<organism evidence="8">
    <name type="scientific">freshwater metagenome</name>
    <dbReference type="NCBI Taxonomy" id="449393"/>
    <lineage>
        <taxon>unclassified sequences</taxon>
        <taxon>metagenomes</taxon>
        <taxon>ecological metagenomes</taxon>
    </lineage>
</organism>
<evidence type="ECO:0000259" key="6">
    <source>
        <dbReference type="Pfam" id="PF00425"/>
    </source>
</evidence>
<dbReference type="InterPro" id="IPR015890">
    <property type="entry name" value="Chorismate_C"/>
</dbReference>
<gene>
    <name evidence="7" type="ORF">UFOPK2754_00491</name>
    <name evidence="8" type="ORF">UFOPK3543_00110</name>
</gene>
<dbReference type="SUPFAM" id="SSF56322">
    <property type="entry name" value="ADC synthase"/>
    <property type="match status" value="1"/>
</dbReference>
<evidence type="ECO:0000256" key="3">
    <source>
        <dbReference type="ARBA" id="ARBA00012824"/>
    </source>
</evidence>
<sequence>MTPLRAVTVRVDLDLDPIAIAGDDGVVWMHDGFALAGLGTAGTIDLGGVASPTAESAPLAHIHSTTDLDRAGTGAVAFGALDFERRADQLSGSLVVPEIVYGRDRDGNRWVTWIGHGEAPDVSVIASRLATHLRAPQRAAPSTYTIATTRPAEEWCAAVAAARDALRAGAARKVVLARDLVIMCDAPIPRARVLRRLLRNYATSYVFAMPTLTGASPELLVARSGDLVRSQPMAGTTGRSPDPIADARLAASLLASHKDRIEHQITIDMVHDTLLSWCSYLDAETDPQVVSLANLHHLATRVEGRLSHPLPSVLELVAALHPTPAVGGDPRGAALGLIAQHEQFDRGSYAAPVGWIDHRGNGEFAVGVRSAEIRDNTARLFAGVGVVADSDPEAELEETRVKLEVMLGAIVRP</sequence>
<dbReference type="EMBL" id="CAEZYR010000011">
    <property type="protein sequence ID" value="CAB4731195.1"/>
    <property type="molecule type" value="Genomic_DNA"/>
</dbReference>
<keyword evidence="4" id="KW-0413">Isomerase</keyword>
<proteinExistence type="inferred from homology"/>
<dbReference type="EC" id="5.4.4.2" evidence="3"/>
<evidence type="ECO:0000313" key="7">
    <source>
        <dbReference type="EMBL" id="CAB4731195.1"/>
    </source>
</evidence>
<evidence type="ECO:0000256" key="4">
    <source>
        <dbReference type="ARBA" id="ARBA00023235"/>
    </source>
</evidence>
<dbReference type="NCBIfam" id="TIGR00543">
    <property type="entry name" value="isochor_syn"/>
    <property type="match status" value="1"/>
</dbReference>
<protein>
    <recommendedName>
        <fullName evidence="3">isochorismate synthase</fullName>
        <ecNumber evidence="3">5.4.4.2</ecNumber>
    </recommendedName>
    <alternativeName>
        <fullName evidence="5">Isochorismate mutase</fullName>
    </alternativeName>
</protein>
<comment type="similarity">
    <text evidence="2">Belongs to the isochorismate synthase family.</text>
</comment>
<feature type="domain" description="Chorismate-utilising enzyme C-terminal" evidence="6">
    <location>
        <begin position="153"/>
        <end position="402"/>
    </location>
</feature>
<dbReference type="EMBL" id="CAFBMH010000002">
    <property type="protein sequence ID" value="CAB4889255.1"/>
    <property type="molecule type" value="Genomic_DNA"/>
</dbReference>
<dbReference type="InterPro" id="IPR005801">
    <property type="entry name" value="ADC_synthase"/>
</dbReference>
<evidence type="ECO:0000256" key="5">
    <source>
        <dbReference type="ARBA" id="ARBA00041564"/>
    </source>
</evidence>
<accession>A0A6J7F6Z2</accession>
<dbReference type="PANTHER" id="PTHR42839">
    <property type="entry name" value="ISOCHORISMATE SYNTHASE ENTC"/>
    <property type="match status" value="1"/>
</dbReference>
<dbReference type="InterPro" id="IPR004561">
    <property type="entry name" value="IsoChor_synthase"/>
</dbReference>
<dbReference type="AlphaFoldDB" id="A0A6J7F6Z2"/>
<evidence type="ECO:0000256" key="2">
    <source>
        <dbReference type="ARBA" id="ARBA00005297"/>
    </source>
</evidence>
<evidence type="ECO:0000256" key="1">
    <source>
        <dbReference type="ARBA" id="ARBA00000799"/>
    </source>
</evidence>
<comment type="catalytic activity">
    <reaction evidence="1">
        <text>chorismate = isochorismate</text>
        <dbReference type="Rhea" id="RHEA:18985"/>
        <dbReference type="ChEBI" id="CHEBI:29748"/>
        <dbReference type="ChEBI" id="CHEBI:29780"/>
        <dbReference type="EC" id="5.4.4.2"/>
    </reaction>
</comment>
<dbReference type="PANTHER" id="PTHR42839:SF2">
    <property type="entry name" value="ISOCHORISMATE SYNTHASE ENTC"/>
    <property type="match status" value="1"/>
</dbReference>
<dbReference type="Gene3D" id="3.60.120.10">
    <property type="entry name" value="Anthranilate synthase"/>
    <property type="match status" value="1"/>
</dbReference>
<evidence type="ECO:0000313" key="8">
    <source>
        <dbReference type="EMBL" id="CAB4889255.1"/>
    </source>
</evidence>
<name>A0A6J7F6Z2_9ZZZZ</name>